<dbReference type="EMBL" id="JAPWIJ010000012">
    <property type="protein sequence ID" value="MCZ4521588.1"/>
    <property type="molecule type" value="Genomic_DNA"/>
</dbReference>
<proteinExistence type="predicted"/>
<evidence type="ECO:0000313" key="2">
    <source>
        <dbReference type="Proteomes" id="UP001081071"/>
    </source>
</evidence>
<reference evidence="1" key="1">
    <citation type="submission" date="2022-12" db="EMBL/GenBank/DDBJ databases">
        <authorList>
            <person name="Krivoruchko A.V."/>
            <person name="Elkin A."/>
        </authorList>
    </citation>
    <scope>NUCLEOTIDE SEQUENCE</scope>
    <source>
        <strain evidence="1">IEGM 1391</strain>
    </source>
</reference>
<organism evidence="1 2">
    <name type="scientific">Rhodococcus ruber</name>
    <dbReference type="NCBI Taxonomy" id="1830"/>
    <lineage>
        <taxon>Bacteria</taxon>
        <taxon>Bacillati</taxon>
        <taxon>Actinomycetota</taxon>
        <taxon>Actinomycetes</taxon>
        <taxon>Mycobacteriales</taxon>
        <taxon>Nocardiaceae</taxon>
        <taxon>Rhodococcus</taxon>
    </lineage>
</organism>
<dbReference type="Proteomes" id="UP001081071">
    <property type="component" value="Unassembled WGS sequence"/>
</dbReference>
<comment type="caution">
    <text evidence="1">The sequence shown here is derived from an EMBL/GenBank/DDBJ whole genome shotgun (WGS) entry which is preliminary data.</text>
</comment>
<protein>
    <submittedName>
        <fullName evidence="1">Uncharacterized protein</fullName>
    </submittedName>
</protein>
<name>A0ABT4MKS9_9NOCA</name>
<dbReference type="RefSeq" id="WP_269608044.1">
    <property type="nucleotide sequence ID" value="NZ_JAPWIJ010000012.1"/>
</dbReference>
<sequence length="154" mass="16708">MDNTLTQEQAQARTVEVLGRSLSALPAGTRFDVENPTYPQSDLPRGGFAPCYDDNTIDYGPHRFDAGYWVVGDGTHRGNLDSLLASWGEWGWTVEDESKDGGKRASATTPDGYRLFAELGTPEFLSVGGSSPCFEIEAGQTPPRAVAPLVIEQR</sequence>
<accession>A0ABT4MKS9</accession>
<keyword evidence="2" id="KW-1185">Reference proteome</keyword>
<evidence type="ECO:0000313" key="1">
    <source>
        <dbReference type="EMBL" id="MCZ4521588.1"/>
    </source>
</evidence>
<gene>
    <name evidence="1" type="ORF">O4220_23970</name>
</gene>